<feature type="region of interest" description="Disordered" evidence="3">
    <location>
        <begin position="1"/>
        <end position="44"/>
    </location>
</feature>
<protein>
    <submittedName>
        <fullName evidence="5">PXA domain-containing protein</fullName>
    </submittedName>
</protein>
<dbReference type="Pfam" id="PF02194">
    <property type="entry name" value="PXA"/>
    <property type="match status" value="1"/>
</dbReference>
<comment type="subcellular location">
    <subcellularLocation>
        <location evidence="1">Cytoplasm</location>
    </subcellularLocation>
</comment>
<dbReference type="PROSITE" id="PS51207">
    <property type="entry name" value="PXA"/>
    <property type="match status" value="1"/>
</dbReference>
<dbReference type="GO" id="GO:0045022">
    <property type="term" value="P:early endosome to late endosome transport"/>
    <property type="evidence" value="ECO:0007669"/>
    <property type="project" value="TreeGrafter"/>
</dbReference>
<reference evidence="5" key="1">
    <citation type="journal article" date="2021" name="IMA Fungus">
        <title>Genomic characterization of three marine fungi, including Emericellopsis atlantica sp. nov. with signatures of a generalist lifestyle and marine biomass degradation.</title>
        <authorList>
            <person name="Hagestad O.C."/>
            <person name="Hou L."/>
            <person name="Andersen J.H."/>
            <person name="Hansen E.H."/>
            <person name="Altermark B."/>
            <person name="Li C."/>
            <person name="Kuhnert E."/>
            <person name="Cox R.J."/>
            <person name="Crous P.W."/>
            <person name="Spatafora J.W."/>
            <person name="Lail K."/>
            <person name="Amirebrahimi M."/>
            <person name="Lipzen A."/>
            <person name="Pangilinan J."/>
            <person name="Andreopoulos W."/>
            <person name="Hayes R.D."/>
            <person name="Ng V."/>
            <person name="Grigoriev I.V."/>
            <person name="Jackson S.A."/>
            <person name="Sutton T.D.S."/>
            <person name="Dobson A.D.W."/>
            <person name="Rama T."/>
        </authorList>
    </citation>
    <scope>NUCLEOTIDE SEQUENCE</scope>
    <source>
        <strain evidence="5">TRa3180A</strain>
    </source>
</reference>
<dbReference type="SMART" id="SM00313">
    <property type="entry name" value="PXA"/>
    <property type="match status" value="1"/>
</dbReference>
<sequence length="556" mass="61927">MSKFQPRPKAPAVANISALSTLDPPSRSETPMSQQGTRLTPIDPTSSRATQYLIRRTLCSQLGDKGPIDEILPPLTSSNDVDVELYAYIAIIIREFVHTWYQNITPDTIFVEEVIQIIAHCTRALEQRMRKVDLEGLIFDELPELLEIHFQAYQTSTQALHPPPFRTDSRTIYHSLCPFPALSPVPDPEIKHAVEQQAENEAAYRQLLVQGVMAVLLPTEDLESDCLTSLVGQIFSEMIIGNGIGGKASEPWLLWEGITKTAEVIQSKLPNSKAQVRLERSNSVSSDHAFDVISGSSTKGWRILLSAEKLFWLALQYAFFTFTTIRFIIITIATSSSLPTRNPHDTKITGSASFQGGLETPNYIRTKRTASISNPSLKEPIIKMKIWSCVSSLLDVDTRMPWMSATISMSQWFALTGPGEVGNTDGMVDKILSNFIQTHVLDPTLIPLILRTARAAVFPSNTLAPARAIPTATEQLVIRQRCAETLLSLVPTRLLDVYFGPDGDRRVREVEDVLDMFGDTYCNKHLLYGVVELIVVRLLPELAEKGVEELLNERLG</sequence>
<organism evidence="5 6">
    <name type="scientific">Calycina marina</name>
    <dbReference type="NCBI Taxonomy" id="1763456"/>
    <lineage>
        <taxon>Eukaryota</taxon>
        <taxon>Fungi</taxon>
        <taxon>Dikarya</taxon>
        <taxon>Ascomycota</taxon>
        <taxon>Pezizomycotina</taxon>
        <taxon>Leotiomycetes</taxon>
        <taxon>Helotiales</taxon>
        <taxon>Pezizellaceae</taxon>
        <taxon>Calycina</taxon>
    </lineage>
</organism>
<dbReference type="AlphaFoldDB" id="A0A9P8CGL6"/>
<evidence type="ECO:0000313" key="6">
    <source>
        <dbReference type="Proteomes" id="UP000887226"/>
    </source>
</evidence>
<name>A0A9P8CGL6_9HELO</name>
<evidence type="ECO:0000256" key="2">
    <source>
        <dbReference type="ARBA" id="ARBA00022490"/>
    </source>
</evidence>
<gene>
    <name evidence="5" type="ORF">BJ878DRAFT_497250</name>
</gene>
<comment type="caution">
    <text evidence="5">The sequence shown here is derived from an EMBL/GenBank/DDBJ whole genome shotgun (WGS) entry which is preliminary data.</text>
</comment>
<evidence type="ECO:0000256" key="3">
    <source>
        <dbReference type="SAM" id="MobiDB-lite"/>
    </source>
</evidence>
<feature type="compositionally biased region" description="Polar residues" evidence="3">
    <location>
        <begin position="27"/>
        <end position="44"/>
    </location>
</feature>
<evidence type="ECO:0000256" key="1">
    <source>
        <dbReference type="ARBA" id="ARBA00004496"/>
    </source>
</evidence>
<dbReference type="Proteomes" id="UP000887226">
    <property type="component" value="Unassembled WGS sequence"/>
</dbReference>
<dbReference type="GO" id="GO:0005770">
    <property type="term" value="C:late endosome"/>
    <property type="evidence" value="ECO:0007669"/>
    <property type="project" value="TreeGrafter"/>
</dbReference>
<keyword evidence="6" id="KW-1185">Reference proteome</keyword>
<dbReference type="GO" id="GO:0005769">
    <property type="term" value="C:early endosome"/>
    <property type="evidence" value="ECO:0007669"/>
    <property type="project" value="TreeGrafter"/>
</dbReference>
<evidence type="ECO:0000259" key="4">
    <source>
        <dbReference type="PROSITE" id="PS51207"/>
    </source>
</evidence>
<feature type="domain" description="PXA" evidence="4">
    <location>
        <begin position="78"/>
        <end position="263"/>
    </location>
</feature>
<proteinExistence type="predicted"/>
<dbReference type="GO" id="GO:0035091">
    <property type="term" value="F:phosphatidylinositol binding"/>
    <property type="evidence" value="ECO:0007669"/>
    <property type="project" value="TreeGrafter"/>
</dbReference>
<keyword evidence="2" id="KW-0963">Cytoplasm</keyword>
<dbReference type="PANTHER" id="PTHR22999:SF23">
    <property type="entry name" value="SORTING NEXIN-16"/>
    <property type="match status" value="1"/>
</dbReference>
<dbReference type="InterPro" id="IPR051837">
    <property type="entry name" value="SortingNexin/PXDomain-PKLike"/>
</dbReference>
<evidence type="ECO:0000313" key="5">
    <source>
        <dbReference type="EMBL" id="KAG9246388.1"/>
    </source>
</evidence>
<dbReference type="OrthoDB" id="5582218at2759"/>
<dbReference type="PANTHER" id="PTHR22999">
    <property type="entry name" value="PX SERINE/THREONINE KINASE PXK"/>
    <property type="match status" value="1"/>
</dbReference>
<dbReference type="InterPro" id="IPR003114">
    <property type="entry name" value="Phox_assoc"/>
</dbReference>
<dbReference type="EMBL" id="MU253806">
    <property type="protein sequence ID" value="KAG9246388.1"/>
    <property type="molecule type" value="Genomic_DNA"/>
</dbReference>
<accession>A0A9P8CGL6</accession>